<dbReference type="Proteomes" id="UP000318571">
    <property type="component" value="Chromosome 7"/>
</dbReference>
<feature type="transmembrane region" description="Helical" evidence="3">
    <location>
        <begin position="694"/>
        <end position="716"/>
    </location>
</feature>
<feature type="region of interest" description="Disordered" evidence="2">
    <location>
        <begin position="1"/>
        <end position="40"/>
    </location>
</feature>
<protein>
    <recommendedName>
        <fullName evidence="4">Guanylate kinase/L-type calcium channel beta subunit domain-containing protein</fullName>
    </recommendedName>
</protein>
<feature type="compositionally biased region" description="Low complexity" evidence="2">
    <location>
        <begin position="506"/>
        <end position="516"/>
    </location>
</feature>
<evidence type="ECO:0000256" key="1">
    <source>
        <dbReference type="ARBA" id="ARBA00022553"/>
    </source>
</evidence>
<accession>A0A553P3U9</accession>
<dbReference type="EMBL" id="VCGU01000008">
    <property type="protein sequence ID" value="TRY72364.1"/>
    <property type="molecule type" value="Genomic_DNA"/>
</dbReference>
<dbReference type="Pfam" id="PF00625">
    <property type="entry name" value="Guanylate_kin"/>
    <property type="match status" value="1"/>
</dbReference>
<dbReference type="STRING" id="6832.A0A553P3U9"/>
<keyword evidence="1" id="KW-0597">Phosphoprotein</keyword>
<gene>
    <name evidence="5" type="ORF">TCAL_01008</name>
</gene>
<evidence type="ECO:0000313" key="6">
    <source>
        <dbReference type="Proteomes" id="UP000318571"/>
    </source>
</evidence>
<dbReference type="InterPro" id="IPR036028">
    <property type="entry name" value="SH3-like_dom_sf"/>
</dbReference>
<evidence type="ECO:0000259" key="4">
    <source>
        <dbReference type="SMART" id="SM00072"/>
    </source>
</evidence>
<comment type="caution">
    <text evidence="5">The sequence shown here is derived from an EMBL/GenBank/DDBJ whole genome shotgun (WGS) entry which is preliminary data.</text>
</comment>
<feature type="domain" description="Guanylate kinase/L-type calcium channel beta subunit" evidence="4">
    <location>
        <begin position="231"/>
        <end position="413"/>
    </location>
</feature>
<proteinExistence type="predicted"/>
<dbReference type="SMART" id="SM00072">
    <property type="entry name" value="GuKc"/>
    <property type="match status" value="1"/>
</dbReference>
<dbReference type="InterPro" id="IPR008145">
    <property type="entry name" value="GK/Ca_channel_bsu"/>
</dbReference>
<keyword evidence="3" id="KW-0472">Membrane</keyword>
<dbReference type="GO" id="GO:0005891">
    <property type="term" value="C:voltage-gated calcium channel complex"/>
    <property type="evidence" value="ECO:0007669"/>
    <property type="project" value="InterPro"/>
</dbReference>
<feature type="region of interest" description="Disordered" evidence="2">
    <location>
        <begin position="606"/>
        <end position="627"/>
    </location>
</feature>
<evidence type="ECO:0000256" key="3">
    <source>
        <dbReference type="SAM" id="Phobius"/>
    </source>
</evidence>
<dbReference type="CDD" id="cd11863">
    <property type="entry name" value="SH3_CACNB"/>
    <property type="match status" value="1"/>
</dbReference>
<feature type="compositionally biased region" description="Low complexity" evidence="2">
    <location>
        <begin position="15"/>
        <end position="31"/>
    </location>
</feature>
<evidence type="ECO:0000256" key="2">
    <source>
        <dbReference type="SAM" id="MobiDB-lite"/>
    </source>
</evidence>
<name>A0A553P3U9_TIGCA</name>
<dbReference type="SUPFAM" id="SSF52540">
    <property type="entry name" value="P-loop containing nucleoside triphosphate hydrolases"/>
    <property type="match status" value="1"/>
</dbReference>
<dbReference type="InterPro" id="IPR000584">
    <property type="entry name" value="VDCC_L_bsu"/>
</dbReference>
<evidence type="ECO:0000313" key="5">
    <source>
        <dbReference type="EMBL" id="TRY72364.1"/>
    </source>
</evidence>
<keyword evidence="6" id="KW-1185">Reference proteome</keyword>
<feature type="region of interest" description="Disordered" evidence="2">
    <location>
        <begin position="468"/>
        <end position="526"/>
    </location>
</feature>
<dbReference type="AlphaFoldDB" id="A0A553P3U9"/>
<dbReference type="Gene3D" id="3.40.50.300">
    <property type="entry name" value="P-loop containing nucleotide triphosphate hydrolases"/>
    <property type="match status" value="1"/>
</dbReference>
<keyword evidence="3" id="KW-1133">Transmembrane helix</keyword>
<dbReference type="Gene3D" id="2.30.30.40">
    <property type="entry name" value="SH3 Domains"/>
    <property type="match status" value="1"/>
</dbReference>
<dbReference type="Pfam" id="PF12052">
    <property type="entry name" value="VGCC_beta4Aa_N"/>
    <property type="match status" value="1"/>
</dbReference>
<feature type="compositionally biased region" description="Basic residues" evidence="2">
    <location>
        <begin position="494"/>
        <end position="505"/>
    </location>
</feature>
<organism evidence="5 6">
    <name type="scientific">Tigriopus californicus</name>
    <name type="common">Marine copepod</name>
    <dbReference type="NCBI Taxonomy" id="6832"/>
    <lineage>
        <taxon>Eukaryota</taxon>
        <taxon>Metazoa</taxon>
        <taxon>Ecdysozoa</taxon>
        <taxon>Arthropoda</taxon>
        <taxon>Crustacea</taxon>
        <taxon>Multicrustacea</taxon>
        <taxon>Hexanauplia</taxon>
        <taxon>Copepoda</taxon>
        <taxon>Harpacticoida</taxon>
        <taxon>Harpacticidae</taxon>
        <taxon>Tigriopus</taxon>
    </lineage>
</organism>
<keyword evidence="3" id="KW-0812">Transmembrane</keyword>
<sequence length="755" mass="83284">MQKGKAPANNYSAMYRQGSGESSYSQRSSDLSLDEEREHFRRDTERQALLQLEKARTKPVAFAVKTNVAFDGTIDDDSPVQGSAVSFNMHDYLHVMERYDQNWWIGRKVQVGCDVGFIPSPAKLETLRIQQAQNRNNKMYANKTPSTANLGKLLPNKLNQNKDSKANSSSEMGDEEGNLPTATGSGGVGSEDADSGTPIPGASLIEQERKKKGLLGNKKMEQIPPYDVVPSMRPVVIIGPSLKGYEVTDMMQKALFDHLRRRFENRIIITRVAADISLAKKNVMNNPSKRALIERSNSRSSNMAEVQNEIERIFELAKTLQLVVLDCDTINHPSQLLKTSLNPILVYLQISSPKVLQRLIKSRGKSQTRNMNVQLVSAEKLAQCPHEYWDVVLHENSLEEASDHLVGWLEEYWAATHPPARPANVTSALGMPLQRALPSMTAPIALAAAMPGTAKSVPGGTMTTASVHETAASPKLLGDKTTSSSMANADPKVKTKRRNKKKYRTKTAQTSTGDSDSSTDDDRPYKCKKTSKVYTTQAVETHEYEITIGRHQGSLNYIFNGPIILSPTVSMDVILESISRECNLPLERLRTAVESCSEMPKYLEKTARQDPTSTPFSNLGPEPEIQVPMGEQNASKSRATFQIEGDDCGGDDAGILPTVISSGLDEEGNMKISLRLARTISTKAVRVKRESSHIMAKACYMTLFCFVLILFIWIVLSHTGNTWIPRTQHLDVSISGADVALTRLGPSLDQNSTSS</sequence>
<dbReference type="InterPro" id="IPR046937">
    <property type="entry name" value="CAB1-4_N_A-dom"/>
</dbReference>
<feature type="compositionally biased region" description="Polar residues" evidence="2">
    <location>
        <begin position="135"/>
        <end position="149"/>
    </location>
</feature>
<dbReference type="PANTHER" id="PTHR11824">
    <property type="entry name" value="VOLTAGE-DEPENDENT CALCIUM CHANNEL BETA SUBUNIT"/>
    <property type="match status" value="1"/>
</dbReference>
<reference evidence="5 6" key="1">
    <citation type="journal article" date="2018" name="Nat. Ecol. Evol.">
        <title>Genomic signatures of mitonuclear coevolution across populations of Tigriopus californicus.</title>
        <authorList>
            <person name="Barreto F.S."/>
            <person name="Watson E.T."/>
            <person name="Lima T.G."/>
            <person name="Willett C.S."/>
            <person name="Edmands S."/>
            <person name="Li W."/>
            <person name="Burton R.S."/>
        </authorList>
    </citation>
    <scope>NUCLEOTIDE SEQUENCE [LARGE SCALE GENOMIC DNA]</scope>
    <source>
        <strain evidence="5 6">San Diego</strain>
    </source>
</reference>
<dbReference type="GO" id="GO:0005245">
    <property type="term" value="F:voltage-gated calcium channel activity"/>
    <property type="evidence" value="ECO:0007669"/>
    <property type="project" value="InterPro"/>
</dbReference>
<dbReference type="InterPro" id="IPR027417">
    <property type="entry name" value="P-loop_NTPase"/>
</dbReference>
<feature type="region of interest" description="Disordered" evidence="2">
    <location>
        <begin position="135"/>
        <end position="207"/>
    </location>
</feature>
<dbReference type="SUPFAM" id="SSF50044">
    <property type="entry name" value="SH3-domain"/>
    <property type="match status" value="1"/>
</dbReference>
<dbReference type="PRINTS" id="PR01626">
    <property type="entry name" value="LCACHANNELB"/>
</dbReference>